<keyword evidence="1" id="KW-0472">Membrane</keyword>
<gene>
    <name evidence="2" type="ORF">C5Y93_09310</name>
</gene>
<dbReference type="AlphaFoldDB" id="A0A2S8GP31"/>
<feature type="transmembrane region" description="Helical" evidence="1">
    <location>
        <begin position="109"/>
        <end position="129"/>
    </location>
</feature>
<organism evidence="2 3">
    <name type="scientific">Blastopirellula marina</name>
    <dbReference type="NCBI Taxonomy" id="124"/>
    <lineage>
        <taxon>Bacteria</taxon>
        <taxon>Pseudomonadati</taxon>
        <taxon>Planctomycetota</taxon>
        <taxon>Planctomycetia</taxon>
        <taxon>Pirellulales</taxon>
        <taxon>Pirellulaceae</taxon>
        <taxon>Blastopirellula</taxon>
    </lineage>
</organism>
<feature type="transmembrane region" description="Helical" evidence="1">
    <location>
        <begin position="141"/>
        <end position="162"/>
    </location>
</feature>
<name>A0A2S8GP31_9BACT</name>
<feature type="transmembrane region" description="Helical" evidence="1">
    <location>
        <begin position="200"/>
        <end position="220"/>
    </location>
</feature>
<evidence type="ECO:0000313" key="3">
    <source>
        <dbReference type="Proteomes" id="UP000237819"/>
    </source>
</evidence>
<proteinExistence type="predicted"/>
<feature type="transmembrane region" description="Helical" evidence="1">
    <location>
        <begin position="55"/>
        <end position="72"/>
    </location>
</feature>
<evidence type="ECO:0000256" key="1">
    <source>
        <dbReference type="SAM" id="Phobius"/>
    </source>
</evidence>
<comment type="caution">
    <text evidence="2">The sequence shown here is derived from an EMBL/GenBank/DDBJ whole genome shotgun (WGS) entry which is preliminary data.</text>
</comment>
<feature type="transmembrane region" description="Helical" evidence="1">
    <location>
        <begin position="174"/>
        <end position="193"/>
    </location>
</feature>
<dbReference type="OrthoDB" id="265980at2"/>
<keyword evidence="1" id="KW-0812">Transmembrane</keyword>
<accession>A0A2S8GP31</accession>
<dbReference type="Proteomes" id="UP000237819">
    <property type="component" value="Unassembled WGS sequence"/>
</dbReference>
<keyword evidence="1" id="KW-1133">Transmembrane helix</keyword>
<feature type="transmembrane region" description="Helical" evidence="1">
    <location>
        <begin position="79"/>
        <end position="97"/>
    </location>
</feature>
<feature type="transmembrane region" description="Helical" evidence="1">
    <location>
        <begin position="30"/>
        <end position="49"/>
    </location>
</feature>
<feature type="transmembrane region" description="Helical" evidence="1">
    <location>
        <begin position="240"/>
        <end position="261"/>
    </location>
</feature>
<sequence>MSDEQIDKLLTGTQENPLEKRAWQTAPTRMYVQVLVLVALGSMMLVGVFGEEVGFLNYEIRLALAGIGGFYVGCGSGNFGKRLLVGFFAVIALGLQAPHFRNEPLQDLGLVLVATALVGMMLMIFFAWADWRKETFPHYAGLKLLTLVVLLLVLLGGANQRFTAIDPNAALQEGLILATRGAVFALAVALQLLPLRAASLLRAVPYLIVALIAFLLAPAVDGVVRSFEGVEELWGTTNLYRLSLAGVWLVGYPLHFALGALDLGLVAENWKQTPPKQESPQEEFHRLADSRFSLHP</sequence>
<reference evidence="2 3" key="1">
    <citation type="submission" date="2018-02" db="EMBL/GenBank/DDBJ databases">
        <title>Comparative genomes isolates from brazilian mangrove.</title>
        <authorList>
            <person name="Araujo J.E."/>
            <person name="Taketani R.G."/>
            <person name="Silva M.C.P."/>
            <person name="Loureco M.V."/>
            <person name="Andreote F.D."/>
        </authorList>
    </citation>
    <scope>NUCLEOTIDE SEQUENCE [LARGE SCALE GENOMIC DNA]</scope>
    <source>
        <strain evidence="2 3">Nap-Phe MGV</strain>
    </source>
</reference>
<protein>
    <submittedName>
        <fullName evidence="2">Uncharacterized protein</fullName>
    </submittedName>
</protein>
<dbReference type="RefSeq" id="WP_105335149.1">
    <property type="nucleotide sequence ID" value="NZ_PUHZ01000010.1"/>
</dbReference>
<evidence type="ECO:0000313" key="2">
    <source>
        <dbReference type="EMBL" id="PQO46178.1"/>
    </source>
</evidence>
<dbReference type="EMBL" id="PUHZ01000010">
    <property type="protein sequence ID" value="PQO46178.1"/>
    <property type="molecule type" value="Genomic_DNA"/>
</dbReference>